<accession>A0A317G0R0</accession>
<evidence type="ECO:0000313" key="2">
    <source>
        <dbReference type="Proteomes" id="UP000245488"/>
    </source>
</evidence>
<dbReference type="EMBL" id="NXNG01000001">
    <property type="protein sequence ID" value="PWT27555.1"/>
    <property type="molecule type" value="Genomic_DNA"/>
</dbReference>
<evidence type="ECO:0000313" key="1">
    <source>
        <dbReference type="EMBL" id="PWT27555.1"/>
    </source>
</evidence>
<reference evidence="1 2" key="1">
    <citation type="submission" date="2017-09" db="EMBL/GenBank/DDBJ databases">
        <title>High-quality draft genome sequence of Butyrivibrio fibrisolvens INBov1, isolated from cow rumen.</title>
        <authorList>
            <person name="Rodriguez Hernaez J."/>
            <person name="Rivarola M."/>
            <person name="Paniego N."/>
            <person name="Cravero S."/>
            <person name="Ceron Cucchi M."/>
            <person name="Martinez M.C."/>
        </authorList>
    </citation>
    <scope>NUCLEOTIDE SEQUENCE [LARGE SCALE GENOMIC DNA]</scope>
    <source>
        <strain evidence="1 2">INBov1</strain>
    </source>
</reference>
<protein>
    <submittedName>
        <fullName evidence="1">Uncharacterized protein</fullName>
    </submittedName>
</protein>
<comment type="caution">
    <text evidence="1">The sequence shown here is derived from an EMBL/GenBank/DDBJ whole genome shotgun (WGS) entry which is preliminary data.</text>
</comment>
<keyword evidence="2" id="KW-1185">Reference proteome</keyword>
<name>A0A317G0R0_BUTFI</name>
<dbReference type="AlphaFoldDB" id="A0A317G0R0"/>
<dbReference type="RefSeq" id="WP_192575570.1">
    <property type="nucleotide sequence ID" value="NZ_CM009896.1"/>
</dbReference>
<dbReference type="Proteomes" id="UP000245488">
    <property type="component" value="Chromosome"/>
</dbReference>
<organism evidence="1 2">
    <name type="scientific">Butyrivibrio fibrisolvens</name>
    <dbReference type="NCBI Taxonomy" id="831"/>
    <lineage>
        <taxon>Bacteria</taxon>
        <taxon>Bacillati</taxon>
        <taxon>Bacillota</taxon>
        <taxon>Clostridia</taxon>
        <taxon>Lachnospirales</taxon>
        <taxon>Lachnospiraceae</taxon>
        <taxon>Butyrivibrio</taxon>
    </lineage>
</organism>
<proteinExistence type="predicted"/>
<sequence length="65" mass="7230">MSRAIFGLPVYGDDGEVSGYNIFYARLLIRHAGSGKKYLYDVMEIKKETSKSCQADALPDDKPIS</sequence>
<gene>
    <name evidence="1" type="ORF">CPT75_10855</name>
</gene>